<proteinExistence type="predicted"/>
<dbReference type="InterPro" id="IPR001789">
    <property type="entry name" value="Sig_transdc_resp-reg_receiver"/>
</dbReference>
<dbReference type="PANTHER" id="PTHR35526:SF3">
    <property type="entry name" value="ANTI-SIGMA-F FACTOR RSBW"/>
    <property type="match status" value="1"/>
</dbReference>
<dbReference type="Proteomes" id="UP000820669">
    <property type="component" value="Unassembled WGS sequence"/>
</dbReference>
<dbReference type="InterPro" id="IPR050267">
    <property type="entry name" value="Anti-sigma-factor_SerPK"/>
</dbReference>
<name>A0ABX1SM48_9PSEU</name>
<evidence type="ECO:0000259" key="3">
    <source>
        <dbReference type="PROSITE" id="PS50110"/>
    </source>
</evidence>
<gene>
    <name evidence="4" type="ORF">HF526_28545</name>
</gene>
<protein>
    <recommendedName>
        <fullName evidence="3">Response regulatory domain-containing protein</fullName>
    </recommendedName>
</protein>
<keyword evidence="1" id="KW-0723">Serine/threonine-protein kinase</keyword>
<dbReference type="SUPFAM" id="SSF52172">
    <property type="entry name" value="CheY-like"/>
    <property type="match status" value="1"/>
</dbReference>
<keyword evidence="1" id="KW-0808">Transferase</keyword>
<dbReference type="PROSITE" id="PS50110">
    <property type="entry name" value="RESPONSE_REGULATORY"/>
    <property type="match status" value="1"/>
</dbReference>
<reference evidence="4 5" key="1">
    <citation type="submission" date="2020-04" db="EMBL/GenBank/DDBJ databases">
        <authorList>
            <person name="Klaysubun C."/>
            <person name="Duangmal K."/>
            <person name="Lipun K."/>
        </authorList>
    </citation>
    <scope>NUCLEOTIDE SEQUENCE [LARGE SCALE GENOMIC DNA]</scope>
    <source>
        <strain evidence="4 5">K10HN5</strain>
    </source>
</reference>
<feature type="domain" description="Response regulatory" evidence="3">
    <location>
        <begin position="147"/>
        <end position="252"/>
    </location>
</feature>
<dbReference type="Pfam" id="PF13581">
    <property type="entry name" value="HATPase_c_2"/>
    <property type="match status" value="1"/>
</dbReference>
<evidence type="ECO:0000313" key="5">
    <source>
        <dbReference type="Proteomes" id="UP000820669"/>
    </source>
</evidence>
<dbReference type="InterPro" id="IPR036890">
    <property type="entry name" value="HATPase_C_sf"/>
</dbReference>
<dbReference type="InterPro" id="IPR003594">
    <property type="entry name" value="HATPase_dom"/>
</dbReference>
<evidence type="ECO:0000313" key="4">
    <source>
        <dbReference type="EMBL" id="NMI01219.1"/>
    </source>
</evidence>
<keyword evidence="2" id="KW-0597">Phosphoprotein</keyword>
<dbReference type="SMART" id="SM00448">
    <property type="entry name" value="REC"/>
    <property type="match status" value="1"/>
</dbReference>
<dbReference type="SUPFAM" id="SSF55874">
    <property type="entry name" value="ATPase domain of HSP90 chaperone/DNA topoisomerase II/histidine kinase"/>
    <property type="match status" value="1"/>
</dbReference>
<dbReference type="RefSeq" id="WP_169384678.1">
    <property type="nucleotide sequence ID" value="NZ_JAAXLA010000077.1"/>
</dbReference>
<sequence length="262" mass="27496">MTTSASTGPVPLSVTEQVFPAKPVMLRDIRAFVARLARAAGIRDVELHQIVLATNEAATNAIEHSGSDVVRVGWEHGDQGVWISVADEGVFKAIGGAAEDGEWGLNVVLALAEEVTMRAGRPGERGTLVRFHVRSRSPVGGGPVRVRLLVVDGDRFSGRSLSAFLTAEGYEVSLAASVPAGREALAGRPGLVIVDVMTSNGLAAGLCEEITRTGVPVLALSVLPPPAALRSDRFVRKPAHPLEVLAVVRQLLADVASDPVRA</sequence>
<dbReference type="EMBL" id="JAAXLA010000077">
    <property type="protein sequence ID" value="NMI01219.1"/>
    <property type="molecule type" value="Genomic_DNA"/>
</dbReference>
<dbReference type="InterPro" id="IPR011006">
    <property type="entry name" value="CheY-like_superfamily"/>
</dbReference>
<accession>A0ABX1SM48</accession>
<dbReference type="Gene3D" id="3.30.565.10">
    <property type="entry name" value="Histidine kinase-like ATPase, C-terminal domain"/>
    <property type="match status" value="1"/>
</dbReference>
<keyword evidence="1" id="KW-0418">Kinase</keyword>
<comment type="caution">
    <text evidence="4">The sequence shown here is derived from an EMBL/GenBank/DDBJ whole genome shotgun (WGS) entry which is preliminary data.</text>
</comment>
<organism evidence="4 5">
    <name type="scientific">Pseudonocardia acidicola</name>
    <dbReference type="NCBI Taxonomy" id="2724939"/>
    <lineage>
        <taxon>Bacteria</taxon>
        <taxon>Bacillati</taxon>
        <taxon>Actinomycetota</taxon>
        <taxon>Actinomycetes</taxon>
        <taxon>Pseudonocardiales</taxon>
        <taxon>Pseudonocardiaceae</taxon>
        <taxon>Pseudonocardia</taxon>
    </lineage>
</organism>
<dbReference type="CDD" id="cd16936">
    <property type="entry name" value="HATPase_RsbW-like"/>
    <property type="match status" value="1"/>
</dbReference>
<keyword evidence="5" id="KW-1185">Reference proteome</keyword>
<dbReference type="Gene3D" id="3.40.50.2300">
    <property type="match status" value="1"/>
</dbReference>
<dbReference type="PANTHER" id="PTHR35526">
    <property type="entry name" value="ANTI-SIGMA-F FACTOR RSBW-RELATED"/>
    <property type="match status" value="1"/>
</dbReference>
<evidence type="ECO:0000256" key="1">
    <source>
        <dbReference type="ARBA" id="ARBA00022527"/>
    </source>
</evidence>
<evidence type="ECO:0000256" key="2">
    <source>
        <dbReference type="PROSITE-ProRule" id="PRU00169"/>
    </source>
</evidence>
<feature type="modified residue" description="4-aspartylphosphate" evidence="2">
    <location>
        <position position="195"/>
    </location>
</feature>